<dbReference type="PROSITE" id="PS51189">
    <property type="entry name" value="FAT"/>
    <property type="match status" value="1"/>
</dbReference>
<name>A0ABN9M0V1_9NEOB</name>
<dbReference type="InterPro" id="IPR050517">
    <property type="entry name" value="DDR_Repair_Kinase"/>
</dbReference>
<dbReference type="PANTHER" id="PTHR11139:SF68">
    <property type="entry name" value="DNA-DEPENDENT PROTEIN KINASE CATALYTIC SUBUNIT"/>
    <property type="match status" value="1"/>
</dbReference>
<gene>
    <name evidence="2" type="ORF">RIMI_LOCUS13215412</name>
</gene>
<feature type="domain" description="FAT" evidence="1">
    <location>
        <begin position="1"/>
        <end position="90"/>
    </location>
</feature>
<evidence type="ECO:0000259" key="1">
    <source>
        <dbReference type="PROSITE" id="PS51189"/>
    </source>
</evidence>
<keyword evidence="3" id="KW-1185">Reference proteome</keyword>
<dbReference type="Proteomes" id="UP001176940">
    <property type="component" value="Unassembled WGS sequence"/>
</dbReference>
<organism evidence="2 3">
    <name type="scientific">Ranitomeya imitator</name>
    <name type="common">mimic poison frog</name>
    <dbReference type="NCBI Taxonomy" id="111125"/>
    <lineage>
        <taxon>Eukaryota</taxon>
        <taxon>Metazoa</taxon>
        <taxon>Chordata</taxon>
        <taxon>Craniata</taxon>
        <taxon>Vertebrata</taxon>
        <taxon>Euteleostomi</taxon>
        <taxon>Amphibia</taxon>
        <taxon>Batrachia</taxon>
        <taxon>Anura</taxon>
        <taxon>Neobatrachia</taxon>
        <taxon>Hyloidea</taxon>
        <taxon>Dendrobatidae</taxon>
        <taxon>Dendrobatinae</taxon>
        <taxon>Ranitomeya</taxon>
    </lineage>
</organism>
<accession>A0ABN9M0V1</accession>
<feature type="non-terminal residue" evidence="2">
    <location>
        <position position="194"/>
    </location>
</feature>
<evidence type="ECO:0000313" key="3">
    <source>
        <dbReference type="Proteomes" id="UP001176940"/>
    </source>
</evidence>
<dbReference type="PANTHER" id="PTHR11139">
    <property type="entry name" value="ATAXIA TELANGIECTASIA MUTATED ATM -RELATED"/>
    <property type="match status" value="1"/>
</dbReference>
<dbReference type="EMBL" id="CAUEEQ010032417">
    <property type="protein sequence ID" value="CAJ0950902.1"/>
    <property type="molecule type" value="Genomic_DNA"/>
</dbReference>
<protein>
    <recommendedName>
        <fullName evidence="1">FAT domain-containing protein</fullName>
    </recommendedName>
</protein>
<reference evidence="2" key="1">
    <citation type="submission" date="2023-07" db="EMBL/GenBank/DDBJ databases">
        <authorList>
            <person name="Stuckert A."/>
        </authorList>
    </citation>
    <scope>NUCLEOTIDE SEQUENCE</scope>
</reference>
<evidence type="ECO:0000313" key="2">
    <source>
        <dbReference type="EMBL" id="CAJ0950902.1"/>
    </source>
</evidence>
<comment type="caution">
    <text evidence="2">The sequence shown here is derived from an EMBL/GenBank/DDBJ whole genome shotgun (WGS) entry which is preliminary data.</text>
</comment>
<dbReference type="InterPro" id="IPR014009">
    <property type="entry name" value="PIK_FAT"/>
</dbReference>
<sequence>MIKALKLECKEAQLRFPRLLQIIELYPDETLDLMTREIRAVPCWLFIGWISQMMAMLDKKESLAVQFIIEEIANYYPQSLVYPFIISGQNYNFENTVDGHKNKLFVEKIQTKLDKNGLIKDFIEALELLSSPGLVLQDWREEVNKELDRPKPDRNKIKNMYKEMHENLVNAKNPKFGTFRRKLAEVCMYCLSKA</sequence>
<proteinExistence type="predicted"/>